<dbReference type="AlphaFoldDB" id="A0A1I1E839"/>
<evidence type="ECO:0000256" key="1">
    <source>
        <dbReference type="ARBA" id="ARBA00004162"/>
    </source>
</evidence>
<protein>
    <submittedName>
        <fullName evidence="9">Biopolymer transport protein ExbD</fullName>
    </submittedName>
</protein>
<dbReference type="STRING" id="1122252.SAMN05660443_0423"/>
<proteinExistence type="inferred from homology"/>
<keyword evidence="5 8" id="KW-1133">Transmembrane helix</keyword>
<feature type="transmembrane region" description="Helical" evidence="8">
    <location>
        <begin position="12"/>
        <end position="31"/>
    </location>
</feature>
<keyword evidence="10" id="KW-1185">Reference proteome</keyword>
<evidence type="ECO:0000256" key="8">
    <source>
        <dbReference type="SAM" id="Phobius"/>
    </source>
</evidence>
<dbReference type="OrthoDB" id="9793581at2"/>
<gene>
    <name evidence="9" type="ORF">SAMN05660443_0423</name>
</gene>
<keyword evidence="6 8" id="KW-0472">Membrane</keyword>
<dbReference type="Proteomes" id="UP000199058">
    <property type="component" value="Unassembled WGS sequence"/>
</dbReference>
<keyword evidence="7" id="KW-0813">Transport</keyword>
<dbReference type="GO" id="GO:0022857">
    <property type="term" value="F:transmembrane transporter activity"/>
    <property type="evidence" value="ECO:0007669"/>
    <property type="project" value="InterPro"/>
</dbReference>
<accession>A0A1I1E839</accession>
<dbReference type="GO" id="GO:0015031">
    <property type="term" value="P:protein transport"/>
    <property type="evidence" value="ECO:0007669"/>
    <property type="project" value="UniProtKB-KW"/>
</dbReference>
<comment type="subcellular location">
    <subcellularLocation>
        <location evidence="1">Cell membrane</location>
        <topology evidence="1">Single-pass membrane protein</topology>
    </subcellularLocation>
    <subcellularLocation>
        <location evidence="7">Cell membrane</location>
        <topology evidence="7">Single-pass type II membrane protein</topology>
    </subcellularLocation>
</comment>
<evidence type="ECO:0000313" key="9">
    <source>
        <dbReference type="EMBL" id="SFB83295.1"/>
    </source>
</evidence>
<evidence type="ECO:0000256" key="7">
    <source>
        <dbReference type="RuleBase" id="RU003879"/>
    </source>
</evidence>
<organism evidence="9 10">
    <name type="scientific">Marinospirillum celere</name>
    <dbReference type="NCBI Taxonomy" id="1122252"/>
    <lineage>
        <taxon>Bacteria</taxon>
        <taxon>Pseudomonadati</taxon>
        <taxon>Pseudomonadota</taxon>
        <taxon>Gammaproteobacteria</taxon>
        <taxon>Oceanospirillales</taxon>
        <taxon>Oceanospirillaceae</taxon>
        <taxon>Marinospirillum</taxon>
    </lineage>
</organism>
<keyword evidence="4 7" id="KW-0812">Transmembrane</keyword>
<dbReference type="EMBL" id="FOLH01000001">
    <property type="protein sequence ID" value="SFB83295.1"/>
    <property type="molecule type" value="Genomic_DNA"/>
</dbReference>
<dbReference type="Gene3D" id="3.30.420.270">
    <property type="match status" value="1"/>
</dbReference>
<evidence type="ECO:0000256" key="6">
    <source>
        <dbReference type="ARBA" id="ARBA00023136"/>
    </source>
</evidence>
<dbReference type="PANTHER" id="PTHR30558:SF3">
    <property type="entry name" value="BIOPOLYMER TRANSPORT PROTEIN EXBD-RELATED"/>
    <property type="match status" value="1"/>
</dbReference>
<sequence length="136" mass="15567">MQFRRQSSEPVQVNMTPLIDVVFLLLIFFMVTTSFPDQQLNLQLPTASSSEPRETQRDSIFNLALFADGRIQLDDQEISDADALKEYLQTLLEEHTDPAILIRAEQEAPHQRLVMALDIARQLGIQQLRIATRPPH</sequence>
<keyword evidence="3" id="KW-1003">Cell membrane</keyword>
<dbReference type="Pfam" id="PF02472">
    <property type="entry name" value="ExbD"/>
    <property type="match status" value="1"/>
</dbReference>
<dbReference type="InterPro" id="IPR003400">
    <property type="entry name" value="ExbD"/>
</dbReference>
<comment type="similarity">
    <text evidence="2 7">Belongs to the ExbD/TolR family.</text>
</comment>
<name>A0A1I1E839_9GAMM</name>
<dbReference type="RefSeq" id="WP_091958428.1">
    <property type="nucleotide sequence ID" value="NZ_FOLH01000001.1"/>
</dbReference>
<evidence type="ECO:0000256" key="5">
    <source>
        <dbReference type="ARBA" id="ARBA00022989"/>
    </source>
</evidence>
<evidence type="ECO:0000256" key="2">
    <source>
        <dbReference type="ARBA" id="ARBA00005811"/>
    </source>
</evidence>
<dbReference type="PANTHER" id="PTHR30558">
    <property type="entry name" value="EXBD MEMBRANE COMPONENT OF PMF-DRIVEN MACROMOLECULE IMPORT SYSTEM"/>
    <property type="match status" value="1"/>
</dbReference>
<evidence type="ECO:0000313" key="10">
    <source>
        <dbReference type="Proteomes" id="UP000199058"/>
    </source>
</evidence>
<evidence type="ECO:0000256" key="4">
    <source>
        <dbReference type="ARBA" id="ARBA00022692"/>
    </source>
</evidence>
<keyword evidence="7" id="KW-0653">Protein transport</keyword>
<dbReference type="GO" id="GO:0005886">
    <property type="term" value="C:plasma membrane"/>
    <property type="evidence" value="ECO:0007669"/>
    <property type="project" value="UniProtKB-SubCell"/>
</dbReference>
<reference evidence="9 10" key="1">
    <citation type="submission" date="2016-10" db="EMBL/GenBank/DDBJ databases">
        <authorList>
            <person name="de Groot N.N."/>
        </authorList>
    </citation>
    <scope>NUCLEOTIDE SEQUENCE [LARGE SCALE GENOMIC DNA]</scope>
    <source>
        <strain evidence="9 10">DSM 18438</strain>
    </source>
</reference>
<evidence type="ECO:0000256" key="3">
    <source>
        <dbReference type="ARBA" id="ARBA00022475"/>
    </source>
</evidence>